<dbReference type="EMBL" id="PDDX01000001">
    <property type="protein sequence ID" value="PHI30710.1"/>
    <property type="molecule type" value="Genomic_DNA"/>
</dbReference>
<evidence type="ECO:0000313" key="3">
    <source>
        <dbReference type="EMBL" id="PHI30710.1"/>
    </source>
</evidence>
<evidence type="ECO:0000313" key="4">
    <source>
        <dbReference type="EMBL" id="VFS50307.1"/>
    </source>
</evidence>
<evidence type="ECO:0000256" key="2">
    <source>
        <dbReference type="SAM" id="Phobius"/>
    </source>
</evidence>
<dbReference type="InterPro" id="IPR009554">
    <property type="entry name" value="Phageshock_PspB"/>
</dbReference>
<dbReference type="RefSeq" id="WP_029092909.1">
    <property type="nucleotide sequence ID" value="NZ_BRLG01000001.1"/>
</dbReference>
<protein>
    <submittedName>
        <fullName evidence="3">Envelope stress response membrane protein PspB</fullName>
    </submittedName>
    <submittedName>
        <fullName evidence="4">Phage shock protein B</fullName>
    </submittedName>
</protein>
<evidence type="ECO:0000313" key="6">
    <source>
        <dbReference type="Proteomes" id="UP000373449"/>
    </source>
</evidence>
<dbReference type="Proteomes" id="UP000224974">
    <property type="component" value="Unassembled WGS sequence"/>
</dbReference>
<dbReference type="AlphaFoldDB" id="A0A2C6C2Z0"/>
<keyword evidence="1" id="KW-0175">Coiled coil</keyword>
<reference evidence="3" key="1">
    <citation type="submission" date="2017-09" db="EMBL/GenBank/DDBJ databases">
        <title>FDA dAtabase for Regulatory Grade micrObial Sequences (FDA-ARGOS): Supporting development and validation of Infectious Disease Dx tests.</title>
        <authorList>
            <person name="Minogue T."/>
            <person name="Wolcott M."/>
            <person name="Wasieloski L."/>
            <person name="Aguilar W."/>
            <person name="Moore D."/>
            <person name="Tallon L.J."/>
            <person name="Sadzewicz L."/>
            <person name="Ott S."/>
            <person name="Zhao X."/>
            <person name="Nagaraj S."/>
            <person name="Vavikolanu K."/>
            <person name="Aluvathingal J."/>
            <person name="Nadendla S."/>
            <person name="Sichtig H."/>
        </authorList>
    </citation>
    <scope>NUCLEOTIDE SEQUENCE</scope>
    <source>
        <strain evidence="3">FDAARGOS_387</strain>
    </source>
</reference>
<dbReference type="NCBIfam" id="NF006993">
    <property type="entry name" value="PRK09458.1"/>
    <property type="match status" value="1"/>
</dbReference>
<proteinExistence type="predicted"/>
<dbReference type="Proteomes" id="UP000373449">
    <property type="component" value="Unassembled WGS sequence"/>
</dbReference>
<dbReference type="GO" id="GO:0009271">
    <property type="term" value="P:phage shock"/>
    <property type="evidence" value="ECO:0007669"/>
    <property type="project" value="InterPro"/>
</dbReference>
<feature type="transmembrane region" description="Helical" evidence="2">
    <location>
        <begin position="6"/>
        <end position="26"/>
    </location>
</feature>
<evidence type="ECO:0000313" key="5">
    <source>
        <dbReference type="Proteomes" id="UP000224974"/>
    </source>
</evidence>
<sequence length="78" mass="9284">MSWLMGLLAIPLTLFVVFIIPIWLWMHYRNKQQGNGGQLNQQDIQRLATLTDEAQRMKARIQVLEAILDEEHPNWRQR</sequence>
<organism evidence="3 5">
    <name type="scientific">Budvicia aquatica</name>
    <dbReference type="NCBI Taxonomy" id="82979"/>
    <lineage>
        <taxon>Bacteria</taxon>
        <taxon>Pseudomonadati</taxon>
        <taxon>Pseudomonadota</taxon>
        <taxon>Gammaproteobacteria</taxon>
        <taxon>Enterobacterales</taxon>
        <taxon>Budviciaceae</taxon>
        <taxon>Budvicia</taxon>
    </lineage>
</organism>
<keyword evidence="5" id="KW-1185">Reference proteome</keyword>
<feature type="coiled-coil region" evidence="1">
    <location>
        <begin position="40"/>
        <end position="67"/>
    </location>
</feature>
<reference evidence="4 6" key="3">
    <citation type="submission" date="2019-03" db="EMBL/GenBank/DDBJ databases">
        <authorList>
            <consortium name="Pathogen Informatics"/>
        </authorList>
    </citation>
    <scope>NUCLEOTIDE SEQUENCE [LARGE SCALE GENOMIC DNA]</scope>
    <source>
        <strain evidence="4 6">NCTC12282</strain>
    </source>
</reference>
<evidence type="ECO:0000256" key="1">
    <source>
        <dbReference type="SAM" id="Coils"/>
    </source>
</evidence>
<dbReference type="GO" id="GO:0006355">
    <property type="term" value="P:regulation of DNA-templated transcription"/>
    <property type="evidence" value="ECO:0007669"/>
    <property type="project" value="InterPro"/>
</dbReference>
<dbReference type="STRING" id="1111728.GCA_000427805_00279"/>
<gene>
    <name evidence="4" type="primary">pspB</name>
    <name evidence="3" type="ORF">CRN84_15885</name>
    <name evidence="4" type="ORF">NCTC12282_04440</name>
</gene>
<dbReference type="EMBL" id="CAADJA010000002">
    <property type="protein sequence ID" value="VFS50307.1"/>
    <property type="molecule type" value="Genomic_DNA"/>
</dbReference>
<dbReference type="Pfam" id="PF06667">
    <property type="entry name" value="PspB"/>
    <property type="match status" value="1"/>
</dbReference>
<keyword evidence="2" id="KW-0812">Transmembrane</keyword>
<reference evidence="5" key="2">
    <citation type="submission" date="2017-09" db="EMBL/GenBank/DDBJ databases">
        <title>FDA dAtabase for Regulatory Grade micrObial Sequences (FDA-ARGOS): Supporting development and validation of Infectious Disease Dx tests.</title>
        <authorList>
            <person name="Minogue T."/>
            <person name="Wolcott M."/>
            <person name="Wasieloski L."/>
            <person name="Aguilar W."/>
            <person name="Moore D."/>
            <person name="Tallon L."/>
            <person name="Sadzewicz L."/>
            <person name="Ott S."/>
            <person name="Zhao X."/>
            <person name="Nagaraj S."/>
            <person name="Vavikolanu K."/>
            <person name="Aluvathingal J."/>
            <person name="Nadendla S."/>
            <person name="Sichtig H."/>
        </authorList>
    </citation>
    <scope>NUCLEOTIDE SEQUENCE [LARGE SCALE GENOMIC DNA]</scope>
    <source>
        <strain evidence="5">FDAARGOS_387</strain>
    </source>
</reference>
<name>A0A2C6C2Z0_9GAMM</name>
<dbReference type="OrthoDB" id="6198106at2"/>
<keyword evidence="2" id="KW-0472">Membrane</keyword>
<dbReference type="NCBIfam" id="TIGR02976">
    <property type="entry name" value="phageshock_pspB"/>
    <property type="match status" value="1"/>
</dbReference>
<accession>A0A2C6C2Z0</accession>
<keyword evidence="2" id="KW-1133">Transmembrane helix</keyword>